<reference evidence="2 3" key="1">
    <citation type="submission" date="2019-03" db="EMBL/GenBank/DDBJ databases">
        <title>Freshwater and sediment microbial communities from various areas in North America, analyzing microbe dynamics in response to fracking.</title>
        <authorList>
            <person name="Lamendella R."/>
        </authorList>
    </citation>
    <scope>NUCLEOTIDE SEQUENCE [LARGE SCALE GENOMIC DNA]</scope>
    <source>
        <strain evidence="2 3">18_TX</strain>
    </source>
</reference>
<organism evidence="2 3">
    <name type="scientific">Idiomarina aquatica</name>
    <dbReference type="NCBI Taxonomy" id="1327752"/>
    <lineage>
        <taxon>Bacteria</taxon>
        <taxon>Pseudomonadati</taxon>
        <taxon>Pseudomonadota</taxon>
        <taxon>Gammaproteobacteria</taxon>
        <taxon>Alteromonadales</taxon>
        <taxon>Idiomarinaceae</taxon>
        <taxon>Idiomarina</taxon>
    </lineage>
</organism>
<name>A0A4R6PPD8_9GAMM</name>
<feature type="transmembrane region" description="Helical" evidence="1">
    <location>
        <begin position="337"/>
        <end position="358"/>
    </location>
</feature>
<protein>
    <recommendedName>
        <fullName evidence="4">O-antigen ligase-like membrane protein</fullName>
    </recommendedName>
</protein>
<dbReference type="CDD" id="cd21469">
    <property type="entry name" value="LPS_wlbK_C-like"/>
    <property type="match status" value="1"/>
</dbReference>
<keyword evidence="1" id="KW-0472">Membrane</keyword>
<dbReference type="EMBL" id="SNXI01000002">
    <property type="protein sequence ID" value="TDP40249.1"/>
    <property type="molecule type" value="Genomic_DNA"/>
</dbReference>
<evidence type="ECO:0000313" key="2">
    <source>
        <dbReference type="EMBL" id="TDP40249.1"/>
    </source>
</evidence>
<feature type="transmembrane region" description="Helical" evidence="1">
    <location>
        <begin position="370"/>
        <end position="389"/>
    </location>
</feature>
<keyword evidence="1" id="KW-1133">Transmembrane helix</keyword>
<feature type="transmembrane region" description="Helical" evidence="1">
    <location>
        <begin position="41"/>
        <end position="58"/>
    </location>
</feature>
<keyword evidence="3" id="KW-1185">Reference proteome</keyword>
<feature type="transmembrane region" description="Helical" evidence="1">
    <location>
        <begin position="194"/>
        <end position="223"/>
    </location>
</feature>
<feature type="transmembrane region" description="Helical" evidence="1">
    <location>
        <begin position="18"/>
        <end position="35"/>
    </location>
</feature>
<proteinExistence type="predicted"/>
<feature type="transmembrane region" description="Helical" evidence="1">
    <location>
        <begin position="70"/>
        <end position="89"/>
    </location>
</feature>
<comment type="caution">
    <text evidence="2">The sequence shown here is derived from an EMBL/GenBank/DDBJ whole genome shotgun (WGS) entry which is preliminary data.</text>
</comment>
<keyword evidence="1" id="KW-0812">Transmembrane</keyword>
<evidence type="ECO:0000256" key="1">
    <source>
        <dbReference type="SAM" id="Phobius"/>
    </source>
</evidence>
<dbReference type="AlphaFoldDB" id="A0A4R6PPD8"/>
<sequence length="418" mass="47435">MSKQPLPEQNNALSQQRFLMGRLLLITALCAPLLGLAQLKFFILVITLGLTLYYLTALKTKFITRRTYRVALLVFAFLSFSLLKHLYFGELSARYFLYLSYFILTLFIFLFSIEVYKLLARDVLVAIFFYSAAATLLLACIEYALGFSLLAMLPLTGEGHQVGGGIWSNVNTNIVTVLFASMSIFLLGSKTKFYVLTAIALPIAFVLDAKIAILCILLQYMFIALVQSRWARIGVLAFIFIITPVLYAIFFEQVNVIGKTLVQATDLIAQPELVRSLAESGEIFSSAIRVYALLVMFDMMALFGPLDWLFGAGWGSINITFKNVNWSEPVEYFSPHFFYVEVLVYAGISYYLFYYFLIKSYVKRLPWSKFVFAAPVFMSIVAISSAVYYPPLYLFLGLLIYQREQQEKVHSGSPINHD</sequence>
<feature type="transmembrane region" description="Helical" evidence="1">
    <location>
        <begin position="95"/>
        <end position="116"/>
    </location>
</feature>
<dbReference type="Proteomes" id="UP000295531">
    <property type="component" value="Unassembled WGS sequence"/>
</dbReference>
<feature type="transmembrane region" description="Helical" evidence="1">
    <location>
        <begin position="166"/>
        <end position="187"/>
    </location>
</feature>
<gene>
    <name evidence="2" type="ORF">DEU29_102149</name>
</gene>
<dbReference type="OrthoDB" id="6402094at2"/>
<dbReference type="RefSeq" id="WP_133538710.1">
    <property type="nucleotide sequence ID" value="NZ_SNXI01000002.1"/>
</dbReference>
<evidence type="ECO:0008006" key="4">
    <source>
        <dbReference type="Google" id="ProtNLM"/>
    </source>
</evidence>
<feature type="transmembrane region" description="Helical" evidence="1">
    <location>
        <begin position="123"/>
        <end position="146"/>
    </location>
</feature>
<accession>A0A4R6PPD8</accession>
<feature type="transmembrane region" description="Helical" evidence="1">
    <location>
        <begin position="229"/>
        <end position="250"/>
    </location>
</feature>
<feature type="transmembrane region" description="Helical" evidence="1">
    <location>
        <begin position="290"/>
        <end position="317"/>
    </location>
</feature>
<evidence type="ECO:0000313" key="3">
    <source>
        <dbReference type="Proteomes" id="UP000295531"/>
    </source>
</evidence>